<dbReference type="InterPro" id="IPR000089">
    <property type="entry name" value="Biotin_lipoyl"/>
</dbReference>
<dbReference type="Proteomes" id="UP000528555">
    <property type="component" value="Unassembled WGS sequence"/>
</dbReference>
<dbReference type="Pfam" id="PF00364">
    <property type="entry name" value="Biotin_lipoyl"/>
    <property type="match status" value="1"/>
</dbReference>
<keyword evidence="3" id="KW-0444">Lipid biosynthesis</keyword>
<feature type="compositionally biased region" description="Basic and acidic residues" evidence="4">
    <location>
        <begin position="49"/>
        <end position="59"/>
    </location>
</feature>
<dbReference type="InterPro" id="IPR001249">
    <property type="entry name" value="AcCoA_biotinCC"/>
</dbReference>
<keyword evidence="3" id="KW-0276">Fatty acid metabolism</keyword>
<keyword evidence="8" id="KW-1185">Reference proteome</keyword>
<dbReference type="UniPathway" id="UPA00094"/>
<evidence type="ECO:0000313" key="7">
    <source>
        <dbReference type="EMBL" id="NVH57147.1"/>
    </source>
</evidence>
<dbReference type="Gene3D" id="2.40.50.100">
    <property type="match status" value="1"/>
</dbReference>
<dbReference type="EMBL" id="JAAITX010000001">
    <property type="protein sequence ID" value="NVH57147.1"/>
    <property type="molecule type" value="Genomic_DNA"/>
</dbReference>
<comment type="caution">
    <text evidence="7">The sequence shown here is derived from an EMBL/GenBank/DDBJ whole genome shotgun (WGS) entry which is preliminary data.</text>
</comment>
<organism evidence="7 8">
    <name type="scientific">Dorea phocaeensis</name>
    <dbReference type="NCBI Taxonomy" id="2040291"/>
    <lineage>
        <taxon>Bacteria</taxon>
        <taxon>Bacillati</taxon>
        <taxon>Bacillota</taxon>
        <taxon>Clostridia</taxon>
        <taxon>Lachnospirales</taxon>
        <taxon>Lachnospiraceae</taxon>
        <taxon>Dorea</taxon>
    </lineage>
</organism>
<dbReference type="RefSeq" id="WP_101694325.1">
    <property type="nucleotide sequence ID" value="NZ_JAAITX010000001.1"/>
</dbReference>
<proteinExistence type="predicted"/>
<comment type="pathway">
    <text evidence="3">Lipid metabolism; fatty acid biosynthesis.</text>
</comment>
<dbReference type="SUPFAM" id="SSF51230">
    <property type="entry name" value="Single hybrid motif"/>
    <property type="match status" value="1"/>
</dbReference>
<sequence>MEAEQLTQLIKIISASNLTEFQYEEENMKLIIKKEGTTQIAEPILENKGGPKKEDRSDVPADVGEDNLEGNVVVSPLVGTFYSAPAEDAMPFVQVGEVVRKGQTIAIVEAMKLMNDIECEFDGTVKEIFVKNGQTVEYGQPLFLIG</sequence>
<dbReference type="GO" id="GO:0009317">
    <property type="term" value="C:acetyl-CoA carboxylase complex"/>
    <property type="evidence" value="ECO:0007669"/>
    <property type="project" value="InterPro"/>
</dbReference>
<keyword evidence="2 3" id="KW-0092">Biotin</keyword>
<dbReference type="PANTHER" id="PTHR45266:SF3">
    <property type="entry name" value="OXALOACETATE DECARBOXYLASE ALPHA CHAIN"/>
    <property type="match status" value="1"/>
</dbReference>
<dbReference type="GO" id="GO:0003989">
    <property type="term" value="F:acetyl-CoA carboxylase activity"/>
    <property type="evidence" value="ECO:0007669"/>
    <property type="project" value="InterPro"/>
</dbReference>
<evidence type="ECO:0000256" key="2">
    <source>
        <dbReference type="ARBA" id="ARBA00023267"/>
    </source>
</evidence>
<reference evidence="7" key="2">
    <citation type="submission" date="2020-02" db="EMBL/GenBank/DDBJ databases">
        <authorList>
            <person name="Littmann E."/>
            <person name="Sorbara M."/>
        </authorList>
    </citation>
    <scope>NUCLEOTIDE SEQUENCE</scope>
    <source>
        <strain evidence="7">MSK.17.11</strain>
        <strain evidence="6">MSK.17.38</strain>
    </source>
</reference>
<name>A0A850HG03_9FIRM</name>
<feature type="region of interest" description="Disordered" evidence="4">
    <location>
        <begin position="42"/>
        <end position="66"/>
    </location>
</feature>
<dbReference type="CDD" id="cd06850">
    <property type="entry name" value="biotinyl_domain"/>
    <property type="match status" value="1"/>
</dbReference>
<evidence type="ECO:0000259" key="5">
    <source>
        <dbReference type="PROSITE" id="PS50968"/>
    </source>
</evidence>
<dbReference type="EMBL" id="JAAIUO010000001">
    <property type="protein sequence ID" value="NSK13724.1"/>
    <property type="molecule type" value="Genomic_DNA"/>
</dbReference>
<dbReference type="OrthoDB" id="9811735at2"/>
<dbReference type="NCBIfam" id="TIGR00531">
    <property type="entry name" value="BCCP"/>
    <property type="match status" value="1"/>
</dbReference>
<keyword evidence="3" id="KW-0275">Fatty acid biosynthesis</keyword>
<keyword evidence="3" id="KW-0443">Lipid metabolism</keyword>
<dbReference type="Proteomes" id="UP000701680">
    <property type="component" value="Unassembled WGS sequence"/>
</dbReference>
<accession>A0A850HG03</accession>
<dbReference type="PANTHER" id="PTHR45266">
    <property type="entry name" value="OXALOACETATE DECARBOXYLASE ALPHA CHAIN"/>
    <property type="match status" value="1"/>
</dbReference>
<evidence type="ECO:0000256" key="1">
    <source>
        <dbReference type="ARBA" id="ARBA00017562"/>
    </source>
</evidence>
<evidence type="ECO:0000313" key="9">
    <source>
        <dbReference type="Proteomes" id="UP000701680"/>
    </source>
</evidence>
<dbReference type="PRINTS" id="PR01071">
    <property type="entry name" value="ACOABIOTINCC"/>
</dbReference>
<dbReference type="InterPro" id="IPR011053">
    <property type="entry name" value="Single_hybrid_motif"/>
</dbReference>
<gene>
    <name evidence="7" type="primary">accB</name>
    <name evidence="7" type="ORF">G5A66_00505</name>
    <name evidence="6" type="ORF">G5A75_02305</name>
</gene>
<evidence type="ECO:0000256" key="4">
    <source>
        <dbReference type="SAM" id="MobiDB-lite"/>
    </source>
</evidence>
<comment type="function">
    <text evidence="3">This protein is a component of the acetyl coenzyme A carboxylase complex; first, biotin carboxylase catalyzes the carboxylation of the carrier protein and then the transcarboxylase transfers the carboxyl group to form malonyl-CoA.</text>
</comment>
<feature type="domain" description="Lipoyl-binding" evidence="5">
    <location>
        <begin position="63"/>
        <end position="146"/>
    </location>
</feature>
<dbReference type="PROSITE" id="PS50968">
    <property type="entry name" value="BIOTINYL_LIPOYL"/>
    <property type="match status" value="1"/>
</dbReference>
<dbReference type="AlphaFoldDB" id="A0A850HG03"/>
<dbReference type="FunFam" id="2.40.50.100:FF:000003">
    <property type="entry name" value="Acetyl-CoA carboxylase biotin carboxyl carrier protein"/>
    <property type="match status" value="1"/>
</dbReference>
<dbReference type="InterPro" id="IPR050709">
    <property type="entry name" value="Biotin_Carboxyl_Carrier/Decarb"/>
</dbReference>
<reference evidence="8 9" key="1">
    <citation type="journal article" date="2020" name="Cell Host Microbe">
        <title>Functional and Genomic Variation between Human-Derived Isolates of Lachnospiraceae Reveals Inter- and Intra-Species Diversity.</title>
        <authorList>
            <person name="Sorbara M.T."/>
            <person name="Littmann E.R."/>
            <person name="Fontana E."/>
            <person name="Moody T.U."/>
            <person name="Kohout C.E."/>
            <person name="Gjonbalaj M."/>
            <person name="Eaton V."/>
            <person name="Seok R."/>
            <person name="Leiner I.M."/>
            <person name="Pamer E.G."/>
        </authorList>
    </citation>
    <scope>NUCLEOTIDE SEQUENCE [LARGE SCALE GENOMIC DNA]</scope>
    <source>
        <strain evidence="7 8">MSK.17.11</strain>
        <strain evidence="6 9">MSK.17.38</strain>
    </source>
</reference>
<evidence type="ECO:0000256" key="3">
    <source>
        <dbReference type="RuleBase" id="RU364072"/>
    </source>
</evidence>
<evidence type="ECO:0000313" key="6">
    <source>
        <dbReference type="EMBL" id="NSK13724.1"/>
    </source>
</evidence>
<protein>
    <recommendedName>
        <fullName evidence="1 3">Biotin carboxyl carrier protein of acetyl-CoA carboxylase</fullName>
    </recommendedName>
</protein>
<evidence type="ECO:0000313" key="8">
    <source>
        <dbReference type="Proteomes" id="UP000528555"/>
    </source>
</evidence>
<dbReference type="GO" id="GO:0006633">
    <property type="term" value="P:fatty acid biosynthetic process"/>
    <property type="evidence" value="ECO:0007669"/>
    <property type="project" value="UniProtKB-UniPathway"/>
</dbReference>